<dbReference type="AlphaFoldDB" id="A0A9Q0P6N2"/>
<organism evidence="2 3">
    <name type="scientific">Salix koriyanagi</name>
    <dbReference type="NCBI Taxonomy" id="2511006"/>
    <lineage>
        <taxon>Eukaryota</taxon>
        <taxon>Viridiplantae</taxon>
        <taxon>Streptophyta</taxon>
        <taxon>Embryophyta</taxon>
        <taxon>Tracheophyta</taxon>
        <taxon>Spermatophyta</taxon>
        <taxon>Magnoliopsida</taxon>
        <taxon>eudicotyledons</taxon>
        <taxon>Gunneridae</taxon>
        <taxon>Pentapetalae</taxon>
        <taxon>rosids</taxon>
        <taxon>fabids</taxon>
        <taxon>Malpighiales</taxon>
        <taxon>Salicaceae</taxon>
        <taxon>Saliceae</taxon>
        <taxon>Salix</taxon>
    </lineage>
</organism>
<feature type="signal peptide" evidence="1">
    <location>
        <begin position="1"/>
        <end position="18"/>
    </location>
</feature>
<sequence length="68" mass="6997">MAVLILSRVVVQLHTILGKLVVQPCTKDSDDEGISTSNVMLINPFAQALVGGASANDDKVSGAASWGS</sequence>
<evidence type="ECO:0000313" key="3">
    <source>
        <dbReference type="Proteomes" id="UP001151752"/>
    </source>
</evidence>
<comment type="caution">
    <text evidence="2">The sequence shown here is derived from an EMBL/GenBank/DDBJ whole genome shotgun (WGS) entry which is preliminary data.</text>
</comment>
<keyword evidence="1" id="KW-0732">Signal</keyword>
<reference evidence="2" key="1">
    <citation type="submission" date="2022-11" db="EMBL/GenBank/DDBJ databases">
        <authorList>
            <person name="Hyden B.L."/>
            <person name="Feng K."/>
            <person name="Yates T."/>
            <person name="Jawdy S."/>
            <person name="Smart L.B."/>
            <person name="Muchero W."/>
        </authorList>
    </citation>
    <scope>NUCLEOTIDE SEQUENCE</scope>
    <source>
        <tissue evidence="2">Shoot tip</tissue>
    </source>
</reference>
<evidence type="ECO:0000256" key="1">
    <source>
        <dbReference type="SAM" id="SignalP"/>
    </source>
</evidence>
<feature type="chain" id="PRO_5040361207" evidence="1">
    <location>
        <begin position="19"/>
        <end position="68"/>
    </location>
</feature>
<protein>
    <submittedName>
        <fullName evidence="2">Uncharacterized protein</fullName>
    </submittedName>
</protein>
<proteinExistence type="predicted"/>
<name>A0A9Q0P6N2_9ROSI</name>
<accession>A0A9Q0P6N2</accession>
<reference evidence="2" key="2">
    <citation type="journal article" date="2023" name="Int. J. Mol. Sci.">
        <title>De Novo Assembly and Annotation of 11 Diverse Shrub Willow (Salix) Genomes Reveals Novel Gene Organization in Sex-Linked Regions.</title>
        <authorList>
            <person name="Hyden B."/>
            <person name="Feng K."/>
            <person name="Yates T.B."/>
            <person name="Jawdy S."/>
            <person name="Cereghino C."/>
            <person name="Smart L.B."/>
            <person name="Muchero W."/>
        </authorList>
    </citation>
    <scope>NUCLEOTIDE SEQUENCE</scope>
    <source>
        <tissue evidence="2">Shoot tip</tissue>
    </source>
</reference>
<evidence type="ECO:0000313" key="2">
    <source>
        <dbReference type="EMBL" id="KAJ6682602.1"/>
    </source>
</evidence>
<gene>
    <name evidence="2" type="ORF">OIU74_020771</name>
</gene>
<dbReference type="EMBL" id="JAPFFM010000020">
    <property type="protein sequence ID" value="KAJ6682602.1"/>
    <property type="molecule type" value="Genomic_DNA"/>
</dbReference>
<keyword evidence="3" id="KW-1185">Reference proteome</keyword>
<dbReference type="Proteomes" id="UP001151752">
    <property type="component" value="Chromosome 5"/>
</dbReference>